<dbReference type="InterPro" id="IPR000297">
    <property type="entry name" value="PPIase_PpiC"/>
</dbReference>
<keyword evidence="1" id="KW-0413">Isomerase</keyword>
<dbReference type="PROSITE" id="PS51257">
    <property type="entry name" value="PROKAR_LIPOPROTEIN"/>
    <property type="match status" value="1"/>
</dbReference>
<dbReference type="Gene3D" id="3.10.50.40">
    <property type="match status" value="1"/>
</dbReference>
<gene>
    <name evidence="4" type="ORF">UU50_C0009G0023</name>
</gene>
<feature type="domain" description="PpiC" evidence="3">
    <location>
        <begin position="139"/>
        <end position="241"/>
    </location>
</feature>
<organism evidence="4 5">
    <name type="scientific">Candidatus Uhrbacteria bacterium GW2011_GWC1_41_20</name>
    <dbReference type="NCBI Taxonomy" id="1618983"/>
    <lineage>
        <taxon>Bacteria</taxon>
        <taxon>Candidatus Uhriibacteriota</taxon>
    </lineage>
</organism>
<evidence type="ECO:0000259" key="3">
    <source>
        <dbReference type="PROSITE" id="PS50198"/>
    </source>
</evidence>
<dbReference type="PROSITE" id="PS50198">
    <property type="entry name" value="PPIC_PPIASE_2"/>
    <property type="match status" value="1"/>
</dbReference>
<dbReference type="GO" id="GO:0003755">
    <property type="term" value="F:peptidyl-prolyl cis-trans isomerase activity"/>
    <property type="evidence" value="ECO:0007669"/>
    <property type="project" value="UniProtKB-KW"/>
</dbReference>
<sequence length="280" mass="32175">MRVPKLEENSEKSPFRIFEFFLFFALCVVMIGACLIYNNIYRTHQNSALNRTLTELFSLPAGSINGDWIYYDDVFELDQMAQVQYPGEDHFARAFDAAVREKLLEQLKAELGVDPQPTWQDVDEEDYQIYGWTRSDYDRHVLEPLALSFLLQDSVLSCELCQQDVRMEMEHVASLLDSGIEFSDLAIQYSQVASSQFGGDIGLIGYENLDEGLKELWDYELGKRSGIIELDDSYVIAQVYDIVSSGEKRDLIGVEMIVLYKNELSEVISQKKETSKIKMF</sequence>
<keyword evidence="2" id="KW-1133">Transmembrane helix</keyword>
<dbReference type="AlphaFoldDB" id="A0A0G0VHU9"/>
<name>A0A0G0VHU9_9BACT</name>
<evidence type="ECO:0000313" key="4">
    <source>
        <dbReference type="EMBL" id="KKR99206.1"/>
    </source>
</evidence>
<evidence type="ECO:0000313" key="5">
    <source>
        <dbReference type="Proteomes" id="UP000033930"/>
    </source>
</evidence>
<dbReference type="SUPFAM" id="SSF54534">
    <property type="entry name" value="FKBP-like"/>
    <property type="match status" value="1"/>
</dbReference>
<dbReference type="InterPro" id="IPR046357">
    <property type="entry name" value="PPIase_dom_sf"/>
</dbReference>
<dbReference type="EMBL" id="LCAW01000009">
    <property type="protein sequence ID" value="KKR99206.1"/>
    <property type="molecule type" value="Genomic_DNA"/>
</dbReference>
<feature type="transmembrane region" description="Helical" evidence="2">
    <location>
        <begin position="20"/>
        <end position="41"/>
    </location>
</feature>
<accession>A0A0G0VHU9</accession>
<keyword evidence="1" id="KW-0697">Rotamase</keyword>
<comment type="caution">
    <text evidence="4">The sequence shown here is derived from an EMBL/GenBank/DDBJ whole genome shotgun (WGS) entry which is preliminary data.</text>
</comment>
<evidence type="ECO:0000256" key="2">
    <source>
        <dbReference type="SAM" id="Phobius"/>
    </source>
</evidence>
<protein>
    <recommendedName>
        <fullName evidence="3">PpiC domain-containing protein</fullName>
    </recommendedName>
</protein>
<dbReference type="Proteomes" id="UP000033930">
    <property type="component" value="Unassembled WGS sequence"/>
</dbReference>
<keyword evidence="2" id="KW-0812">Transmembrane</keyword>
<reference evidence="4 5" key="1">
    <citation type="journal article" date="2015" name="Nature">
        <title>rRNA introns, odd ribosomes, and small enigmatic genomes across a large radiation of phyla.</title>
        <authorList>
            <person name="Brown C.T."/>
            <person name="Hug L.A."/>
            <person name="Thomas B.C."/>
            <person name="Sharon I."/>
            <person name="Castelle C.J."/>
            <person name="Singh A."/>
            <person name="Wilkins M.J."/>
            <person name="Williams K.H."/>
            <person name="Banfield J.F."/>
        </authorList>
    </citation>
    <scope>NUCLEOTIDE SEQUENCE [LARGE SCALE GENOMIC DNA]</scope>
</reference>
<proteinExistence type="predicted"/>
<keyword evidence="2" id="KW-0472">Membrane</keyword>
<evidence type="ECO:0000256" key="1">
    <source>
        <dbReference type="PROSITE-ProRule" id="PRU00278"/>
    </source>
</evidence>